<evidence type="ECO:0000313" key="4">
    <source>
        <dbReference type="Proteomes" id="UP000030752"/>
    </source>
</evidence>
<dbReference type="HOGENOM" id="CLU_022730_0_1_1"/>
<dbReference type="OrthoDB" id="429143at2759"/>
<organism evidence="3 4">
    <name type="scientific">Cyphellophora europaea (strain CBS 101466)</name>
    <name type="common">Phialophora europaea</name>
    <dbReference type="NCBI Taxonomy" id="1220924"/>
    <lineage>
        <taxon>Eukaryota</taxon>
        <taxon>Fungi</taxon>
        <taxon>Dikarya</taxon>
        <taxon>Ascomycota</taxon>
        <taxon>Pezizomycotina</taxon>
        <taxon>Eurotiomycetes</taxon>
        <taxon>Chaetothyriomycetidae</taxon>
        <taxon>Chaetothyriales</taxon>
        <taxon>Cyphellophoraceae</taxon>
        <taxon>Cyphellophora</taxon>
    </lineage>
</organism>
<dbReference type="InParanoid" id="W2RXW8"/>
<dbReference type="STRING" id="1220924.W2RXW8"/>
<feature type="region of interest" description="Disordered" evidence="1">
    <location>
        <begin position="1"/>
        <end position="44"/>
    </location>
</feature>
<dbReference type="GO" id="GO:0005737">
    <property type="term" value="C:cytoplasm"/>
    <property type="evidence" value="ECO:0007669"/>
    <property type="project" value="TreeGrafter"/>
</dbReference>
<protein>
    <recommendedName>
        <fullName evidence="2">FAD dependent oxidoreductase domain-containing protein</fullName>
    </recommendedName>
</protein>
<dbReference type="SUPFAM" id="SSF51905">
    <property type="entry name" value="FAD/NAD(P)-binding domain"/>
    <property type="match status" value="1"/>
</dbReference>
<evidence type="ECO:0000259" key="2">
    <source>
        <dbReference type="Pfam" id="PF01266"/>
    </source>
</evidence>
<dbReference type="EMBL" id="KB822719">
    <property type="protein sequence ID" value="ETN41170.1"/>
    <property type="molecule type" value="Genomic_DNA"/>
</dbReference>
<dbReference type="PANTHER" id="PTHR13847:SF279">
    <property type="entry name" value="FAD DEPENDENT OXIDOREDUCTASE DOMAIN-CONTAINING PROTEIN-RELATED"/>
    <property type="match status" value="1"/>
</dbReference>
<proteinExistence type="predicted"/>
<dbReference type="InterPro" id="IPR006076">
    <property type="entry name" value="FAD-dep_OxRdtase"/>
</dbReference>
<reference evidence="3 4" key="1">
    <citation type="submission" date="2013-03" db="EMBL/GenBank/DDBJ databases">
        <title>The Genome Sequence of Phialophora europaea CBS 101466.</title>
        <authorList>
            <consortium name="The Broad Institute Genomics Platform"/>
            <person name="Cuomo C."/>
            <person name="de Hoog S."/>
            <person name="Gorbushina A."/>
            <person name="Walker B."/>
            <person name="Young S.K."/>
            <person name="Zeng Q."/>
            <person name="Gargeya S."/>
            <person name="Fitzgerald M."/>
            <person name="Haas B."/>
            <person name="Abouelleil A."/>
            <person name="Allen A.W."/>
            <person name="Alvarado L."/>
            <person name="Arachchi H.M."/>
            <person name="Berlin A.M."/>
            <person name="Chapman S.B."/>
            <person name="Gainer-Dewar J."/>
            <person name="Goldberg J."/>
            <person name="Griggs A."/>
            <person name="Gujja S."/>
            <person name="Hansen M."/>
            <person name="Howarth C."/>
            <person name="Imamovic A."/>
            <person name="Ireland A."/>
            <person name="Larimer J."/>
            <person name="McCowan C."/>
            <person name="Murphy C."/>
            <person name="Pearson M."/>
            <person name="Poon T.W."/>
            <person name="Priest M."/>
            <person name="Roberts A."/>
            <person name="Saif S."/>
            <person name="Shea T."/>
            <person name="Sisk P."/>
            <person name="Sykes S."/>
            <person name="Wortman J."/>
            <person name="Nusbaum C."/>
            <person name="Birren B."/>
        </authorList>
    </citation>
    <scope>NUCLEOTIDE SEQUENCE [LARGE SCALE GENOMIC DNA]</scope>
    <source>
        <strain evidence="3 4">CBS 101466</strain>
    </source>
</reference>
<dbReference type="Gene3D" id="3.30.9.10">
    <property type="entry name" value="D-Amino Acid Oxidase, subunit A, domain 2"/>
    <property type="match status" value="1"/>
</dbReference>
<dbReference type="AlphaFoldDB" id="W2RXW8"/>
<dbReference type="InterPro" id="IPR036188">
    <property type="entry name" value="FAD/NAD-bd_sf"/>
</dbReference>
<evidence type="ECO:0000313" key="3">
    <source>
        <dbReference type="EMBL" id="ETN41170.1"/>
    </source>
</evidence>
<dbReference type="GeneID" id="19970444"/>
<dbReference type="Gene3D" id="3.50.50.60">
    <property type="entry name" value="FAD/NAD(P)-binding domain"/>
    <property type="match status" value="1"/>
</dbReference>
<dbReference type="Proteomes" id="UP000030752">
    <property type="component" value="Unassembled WGS sequence"/>
</dbReference>
<keyword evidence="4" id="KW-1185">Reference proteome</keyword>
<dbReference type="VEuPathDB" id="FungiDB:HMPREF1541_03105"/>
<accession>W2RXW8</accession>
<evidence type="ECO:0000256" key="1">
    <source>
        <dbReference type="SAM" id="MobiDB-lite"/>
    </source>
</evidence>
<dbReference type="RefSeq" id="XP_008715679.1">
    <property type="nucleotide sequence ID" value="XM_008717457.1"/>
</dbReference>
<sequence>MLINPQTNLPPIPPAAETFPSATSTTPFWRTPPHPLDTHRSTPTLPPKTDILIIGAGMTGISLAYHLLRSPSPNTTNTTTTTGPTPTITILEARQLSSGATGRNGGHAKLPFWHLQHLHNHHSAAEAAELGAFQLAHLAALKAVVDKEAIACELLVTRSFDVYMRRDVWERRVADVAALRNAGGRAAAEVLREVQVLDAKEWGEEALARITGVEGPVAGALAVPAVSLWPYRFVCGLAERILGEVNLQTGTKVVGVSEGVDGDGYYSVKTTERGEVRARKVVFATNAYTAGVVPAYEGVIVGLKGTACKVNKKGGAPRGQVRTCTYNIFKEDGQVDYLIHRADGGAVVGGAREAYPADLTEFVGTMDDATLLSPDKAREYFERRMETAWADWKECGVEIDKIWTGIMGGTPDGYPHIGAVPGKENQYICAGFNGAGMPHIFLSAEGLARMIRDGAAFEDVGIPSIFKASEERMREGWPADKFTKPKGLR</sequence>
<dbReference type="PANTHER" id="PTHR13847">
    <property type="entry name" value="SARCOSINE DEHYDROGENASE-RELATED"/>
    <property type="match status" value="1"/>
</dbReference>
<feature type="domain" description="FAD dependent oxidoreductase" evidence="2">
    <location>
        <begin position="50"/>
        <end position="449"/>
    </location>
</feature>
<dbReference type="eggNOG" id="ENOG502QVCU">
    <property type="taxonomic scope" value="Eukaryota"/>
</dbReference>
<gene>
    <name evidence="3" type="ORF">HMPREF1541_03105</name>
</gene>
<dbReference type="Pfam" id="PF01266">
    <property type="entry name" value="DAO"/>
    <property type="match status" value="1"/>
</dbReference>
<name>W2RXW8_CYPE1</name>